<feature type="compositionally biased region" description="Basic and acidic residues" evidence="6">
    <location>
        <begin position="854"/>
        <end position="865"/>
    </location>
</feature>
<dbReference type="SMART" id="SM00980">
    <property type="entry name" value="THAP"/>
    <property type="match status" value="1"/>
</dbReference>
<feature type="domain" description="THAP-type" evidence="8">
    <location>
        <begin position="143"/>
        <end position="221"/>
    </location>
</feature>
<keyword evidence="3" id="KW-0862">Zinc</keyword>
<feature type="signal peptide" evidence="7">
    <location>
        <begin position="1"/>
        <end position="16"/>
    </location>
</feature>
<evidence type="ECO:0000313" key="11">
    <source>
        <dbReference type="Proteomes" id="UP001054945"/>
    </source>
</evidence>
<evidence type="ECO:0008006" key="12">
    <source>
        <dbReference type="Google" id="ProtNLM"/>
    </source>
</evidence>
<gene>
    <name evidence="10" type="primary">AVEN_239476_1</name>
    <name evidence="10" type="ORF">CEXT_423851</name>
</gene>
<comment type="caution">
    <text evidence="10">The sequence shown here is derived from an EMBL/GenBank/DDBJ whole genome shotgun (WGS) entry which is preliminary data.</text>
</comment>
<dbReference type="PANTHER" id="PTHR35385">
    <property type="entry name" value="PROTEIN B, PUTATIVE-RELATED-RELATED"/>
    <property type="match status" value="1"/>
</dbReference>
<dbReference type="AlphaFoldDB" id="A0AAV4Q494"/>
<dbReference type="Proteomes" id="UP001054945">
    <property type="component" value="Unassembled WGS sequence"/>
</dbReference>
<proteinExistence type="predicted"/>
<organism evidence="10 11">
    <name type="scientific">Caerostris extrusa</name>
    <name type="common">Bark spider</name>
    <name type="synonym">Caerostris bankana</name>
    <dbReference type="NCBI Taxonomy" id="172846"/>
    <lineage>
        <taxon>Eukaryota</taxon>
        <taxon>Metazoa</taxon>
        <taxon>Ecdysozoa</taxon>
        <taxon>Arthropoda</taxon>
        <taxon>Chelicerata</taxon>
        <taxon>Arachnida</taxon>
        <taxon>Araneae</taxon>
        <taxon>Araneomorphae</taxon>
        <taxon>Entelegynae</taxon>
        <taxon>Araneoidea</taxon>
        <taxon>Araneidae</taxon>
        <taxon>Caerostris</taxon>
    </lineage>
</organism>
<reference evidence="10 11" key="1">
    <citation type="submission" date="2021-06" db="EMBL/GenBank/DDBJ databases">
        <title>Caerostris extrusa draft genome.</title>
        <authorList>
            <person name="Kono N."/>
            <person name="Arakawa K."/>
        </authorList>
    </citation>
    <scope>NUCLEOTIDE SEQUENCE [LARGE SCALE GENOMIC DNA]</scope>
</reference>
<evidence type="ECO:0000256" key="1">
    <source>
        <dbReference type="ARBA" id="ARBA00022723"/>
    </source>
</evidence>
<name>A0AAV4Q494_CAEEX</name>
<evidence type="ECO:0000256" key="2">
    <source>
        <dbReference type="ARBA" id="ARBA00022771"/>
    </source>
</evidence>
<accession>A0AAV4Q494</accession>
<dbReference type="InterPro" id="IPR007527">
    <property type="entry name" value="Znf_SWIM"/>
</dbReference>
<dbReference type="PANTHER" id="PTHR35385:SF2">
    <property type="entry name" value="PROTEIN B, PUTATIVE-RELATED"/>
    <property type="match status" value="1"/>
</dbReference>
<keyword evidence="4 5" id="KW-0238">DNA-binding</keyword>
<feature type="domain" description="SWIM-type" evidence="9">
    <location>
        <begin position="770"/>
        <end position="801"/>
    </location>
</feature>
<dbReference type="GO" id="GO:0008270">
    <property type="term" value="F:zinc ion binding"/>
    <property type="evidence" value="ECO:0007669"/>
    <property type="project" value="UniProtKB-KW"/>
</dbReference>
<keyword evidence="2 5" id="KW-0863">Zinc-finger</keyword>
<dbReference type="EMBL" id="BPLR01005530">
    <property type="protein sequence ID" value="GIY03017.1"/>
    <property type="molecule type" value="Genomic_DNA"/>
</dbReference>
<evidence type="ECO:0000256" key="5">
    <source>
        <dbReference type="PROSITE-ProRule" id="PRU00309"/>
    </source>
</evidence>
<dbReference type="GO" id="GO:0003677">
    <property type="term" value="F:DNA binding"/>
    <property type="evidence" value="ECO:0007669"/>
    <property type="project" value="UniProtKB-UniRule"/>
</dbReference>
<dbReference type="PROSITE" id="PS50950">
    <property type="entry name" value="ZF_THAP"/>
    <property type="match status" value="1"/>
</dbReference>
<dbReference type="SUPFAM" id="SSF57716">
    <property type="entry name" value="Glucocorticoid receptor-like (DNA-binding domain)"/>
    <property type="match status" value="1"/>
</dbReference>
<keyword evidence="1" id="KW-0479">Metal-binding</keyword>
<sequence length="922" mass="105524">MILLVMRLIFSPLSLRREINMAKYVAKLKSFKPYNRSSNLLSNWANNQRLKKDSPLGLIWKQGLADIEVEPSVPFNLLTPATVLSNVTFNEDLKVKFIKHEEHPELLRQLALEIINNISPRALVISTDGSKSDSGRTGSGIFMKTSTGEFRYRFRNPDHSSVFCSELTAPDLLSKWLTAMRKDKWVPTKSDVLCSFHFTDDQFIENGGHRYLVQNAVPSKFEVLAPPKTLFPSAFPARLLTIRDIECDNRKGYAVEARIPLVNKEQFIEWLRAHEKLAQVSYVLLRNYPTTNKNLSYKAEYVCTYGSNNDRPVKSDKVCPARLLVRIRADPKFRFNKPTFEDRVSLVGYPCNVVLYHLHNHSIGSNTIETKIIPSEEVSTVVKQKFIEMFKGGYTVEMALETHQKDLFEEYTDEYEEVLTDAYVCPTLEWLTNFYANFLEEFEWNNTKTINILKEEIEDINASKGSATMSTIGEDIIVVLSTPLMQRAHSMKSSGEVVFVDNSGYLDRCHCYVYVVMAYSCTEGLPLGLLISTSDTEEILTAGFKLLADILPDKAFGSFGRQGPEVFLTANDDALQNSLKAVYPESAVLLCAYNMSHELWRWLWNPDNGIEEPDRCLLFSLAYKVMQTKTADEFTEVTEALNTNQTVQKYDNFKQHFEDIKSHSDRWAVCFKNEILDKDKEISGIEMASHILKDKVFLTKAYNILQLLKYYTDTMETYYRQKIIHCINNTLETFILASFQPEMRETSDLIAQILPTGEYEIKNMKSGKSYYVDMNICVCSCTLGLNGARCKHLYAVCVAKKIDFTSLVPNDDIIKKELFWIATGTMKTGTFDVQIDVDEESDSEMADAPPMRNMNEEPVKSQKEESRKILERVVKNIMQKYDSNPAEFHKAIVTAAVNYQNLNNDREILAALKNFGKQNMFK</sequence>
<evidence type="ECO:0000259" key="9">
    <source>
        <dbReference type="PROSITE" id="PS50966"/>
    </source>
</evidence>
<keyword evidence="7" id="KW-0732">Signal</keyword>
<dbReference type="PROSITE" id="PS50966">
    <property type="entry name" value="ZF_SWIM"/>
    <property type="match status" value="1"/>
</dbReference>
<evidence type="ECO:0000256" key="4">
    <source>
        <dbReference type="ARBA" id="ARBA00023125"/>
    </source>
</evidence>
<dbReference type="Pfam" id="PF05485">
    <property type="entry name" value="THAP"/>
    <property type="match status" value="1"/>
</dbReference>
<feature type="chain" id="PRO_5043797639" description="SWIM-type domain-containing protein" evidence="7">
    <location>
        <begin position="17"/>
        <end position="922"/>
    </location>
</feature>
<evidence type="ECO:0000259" key="8">
    <source>
        <dbReference type="PROSITE" id="PS50950"/>
    </source>
</evidence>
<keyword evidence="11" id="KW-1185">Reference proteome</keyword>
<evidence type="ECO:0000256" key="7">
    <source>
        <dbReference type="SAM" id="SignalP"/>
    </source>
</evidence>
<evidence type="ECO:0000313" key="10">
    <source>
        <dbReference type="EMBL" id="GIY03017.1"/>
    </source>
</evidence>
<dbReference type="InterPro" id="IPR006612">
    <property type="entry name" value="THAP_Znf"/>
</dbReference>
<evidence type="ECO:0000256" key="6">
    <source>
        <dbReference type="SAM" id="MobiDB-lite"/>
    </source>
</evidence>
<protein>
    <recommendedName>
        <fullName evidence="12">SWIM-type domain-containing protein</fullName>
    </recommendedName>
</protein>
<evidence type="ECO:0000256" key="3">
    <source>
        <dbReference type="ARBA" id="ARBA00022833"/>
    </source>
</evidence>
<feature type="region of interest" description="Disordered" evidence="6">
    <location>
        <begin position="842"/>
        <end position="865"/>
    </location>
</feature>